<dbReference type="GO" id="GO:0050661">
    <property type="term" value="F:NADP binding"/>
    <property type="evidence" value="ECO:0007669"/>
    <property type="project" value="InterPro"/>
</dbReference>
<feature type="domain" description="Aspartate/homoserine dehydrogenase NAD-binding" evidence="13">
    <location>
        <begin position="10"/>
        <end position="144"/>
    </location>
</feature>
<dbReference type="RefSeq" id="WP_393971976.1">
    <property type="nucleotide sequence ID" value="NZ_CP133772.1"/>
</dbReference>
<evidence type="ECO:0000313" key="14">
    <source>
        <dbReference type="EMBL" id="WYY00020.1"/>
    </source>
</evidence>
<evidence type="ECO:0000313" key="15">
    <source>
        <dbReference type="Proteomes" id="UP001451606"/>
    </source>
</evidence>
<keyword evidence="7" id="KW-0791">Threonine biosynthesis</keyword>
<feature type="domain" description="Homoserine dehydrogenase catalytic" evidence="12">
    <location>
        <begin position="152"/>
        <end position="324"/>
    </location>
</feature>
<evidence type="ECO:0000256" key="2">
    <source>
        <dbReference type="ARBA" id="ARBA00005062"/>
    </source>
</evidence>
<dbReference type="PANTHER" id="PTHR43331">
    <property type="entry name" value="HOMOSERINE DEHYDROGENASE"/>
    <property type="match status" value="1"/>
</dbReference>
<dbReference type="GO" id="GO:0009088">
    <property type="term" value="P:threonine biosynthetic process"/>
    <property type="evidence" value="ECO:0007669"/>
    <property type="project" value="UniProtKB-KW"/>
</dbReference>
<dbReference type="GeneID" id="95967300"/>
<keyword evidence="11" id="KW-0521">NADP</keyword>
<protein>
    <recommendedName>
        <fullName evidence="5">Homoserine dehydrogenase</fullName>
        <ecNumber evidence="4">1.1.1.3</ecNumber>
    </recommendedName>
</protein>
<dbReference type="InterPro" id="IPR036291">
    <property type="entry name" value="NAD(P)-bd_dom_sf"/>
</dbReference>
<dbReference type="PIRSF" id="PIRSF036497">
    <property type="entry name" value="HDH_short"/>
    <property type="match status" value="1"/>
</dbReference>
<dbReference type="SUPFAM" id="SSF55347">
    <property type="entry name" value="Glyceraldehyde-3-phosphate dehydrogenase-like, C-terminal domain"/>
    <property type="match status" value="1"/>
</dbReference>
<evidence type="ECO:0000259" key="12">
    <source>
        <dbReference type="Pfam" id="PF00742"/>
    </source>
</evidence>
<keyword evidence="6" id="KW-0028">Amino-acid biosynthesis</keyword>
<reference evidence="14 15" key="1">
    <citation type="submission" date="2023-09" db="EMBL/GenBank/DDBJ databases">
        <authorList>
            <person name="Golyshina O.V."/>
            <person name="Lunev E.A."/>
            <person name="Bargiela R."/>
            <person name="Gaines M.C."/>
            <person name="Daum B."/>
            <person name="Bale N.J."/>
            <person name="Koenen M."/>
            <person name="Sinninghe Damst J.S."/>
            <person name="Yakimov M."/>
            <person name="Golyshin P.N."/>
        </authorList>
    </citation>
    <scope>NUCLEOTIDE SEQUENCE [LARGE SCALE GENOMIC DNA]</scope>
    <source>
        <strain evidence="14 15">M1</strain>
    </source>
</reference>
<dbReference type="Pfam" id="PF00742">
    <property type="entry name" value="Homoserine_dh"/>
    <property type="match status" value="1"/>
</dbReference>
<dbReference type="Gene3D" id="3.30.360.10">
    <property type="entry name" value="Dihydrodipicolinate Reductase, domain 2"/>
    <property type="match status" value="1"/>
</dbReference>
<evidence type="ECO:0000256" key="9">
    <source>
        <dbReference type="ARBA" id="ARBA00023167"/>
    </source>
</evidence>
<proteinExistence type="inferred from homology"/>
<organism evidence="14 15">
    <name type="scientific">Oxyplasma meridianum</name>
    <dbReference type="NCBI Taxonomy" id="3073602"/>
    <lineage>
        <taxon>Archaea</taxon>
        <taxon>Methanobacteriati</taxon>
        <taxon>Thermoplasmatota</taxon>
        <taxon>Thermoplasmata</taxon>
        <taxon>Thermoplasmatales</taxon>
        <taxon>Thermoplasmataceae</taxon>
        <taxon>Oxyplasma</taxon>
    </lineage>
</organism>
<dbReference type="Gene3D" id="3.40.50.720">
    <property type="entry name" value="NAD(P)-binding Rossmann-like Domain"/>
    <property type="match status" value="1"/>
</dbReference>
<dbReference type="EC" id="1.1.1.3" evidence="4"/>
<dbReference type="InterPro" id="IPR022697">
    <property type="entry name" value="HDH_short"/>
</dbReference>
<feature type="binding site" evidence="11">
    <location>
        <position position="204"/>
    </location>
    <ligand>
        <name>L-homoserine</name>
        <dbReference type="ChEBI" id="CHEBI:57476"/>
    </ligand>
</feature>
<feature type="binding site" evidence="11">
    <location>
        <begin position="10"/>
        <end position="15"/>
    </location>
    <ligand>
        <name>NADP(+)</name>
        <dbReference type="ChEBI" id="CHEBI:58349"/>
    </ligand>
</feature>
<dbReference type="InterPro" id="IPR005106">
    <property type="entry name" value="Asp/hSer_DH_NAD-bd"/>
</dbReference>
<evidence type="ECO:0000256" key="6">
    <source>
        <dbReference type="ARBA" id="ARBA00022605"/>
    </source>
</evidence>
<dbReference type="EMBL" id="CP133772">
    <property type="protein sequence ID" value="WYY00020.1"/>
    <property type="molecule type" value="Genomic_DNA"/>
</dbReference>
<dbReference type="SUPFAM" id="SSF51735">
    <property type="entry name" value="NAD(P)-binding Rossmann-fold domains"/>
    <property type="match status" value="1"/>
</dbReference>
<feature type="binding site" evidence="11">
    <location>
        <position position="120"/>
    </location>
    <ligand>
        <name>NADPH</name>
        <dbReference type="ChEBI" id="CHEBI:57783"/>
    </ligand>
</feature>
<dbReference type="Proteomes" id="UP001451606">
    <property type="component" value="Chromosome"/>
</dbReference>
<evidence type="ECO:0000256" key="10">
    <source>
        <dbReference type="PIRSR" id="PIRSR036497-1"/>
    </source>
</evidence>
<comment type="similarity">
    <text evidence="3">Belongs to the homoserine dehydrogenase family.</text>
</comment>
<keyword evidence="9" id="KW-0486">Methionine biosynthesis</keyword>
<dbReference type="Pfam" id="PF03447">
    <property type="entry name" value="NAD_binding_3"/>
    <property type="match status" value="1"/>
</dbReference>
<name>A0AAX4NFR1_9ARCH</name>
<feature type="active site" description="Proton donor" evidence="10">
    <location>
        <position position="219"/>
    </location>
</feature>
<evidence type="ECO:0000256" key="7">
    <source>
        <dbReference type="ARBA" id="ARBA00022697"/>
    </source>
</evidence>
<evidence type="ECO:0000256" key="8">
    <source>
        <dbReference type="ARBA" id="ARBA00023002"/>
    </source>
</evidence>
<evidence type="ECO:0000256" key="11">
    <source>
        <dbReference type="PIRSR" id="PIRSR036497-2"/>
    </source>
</evidence>
<dbReference type="NCBIfam" id="NF005002">
    <property type="entry name" value="PRK06392.1"/>
    <property type="match status" value="1"/>
</dbReference>
<dbReference type="AlphaFoldDB" id="A0AAX4NFR1"/>
<evidence type="ECO:0000256" key="5">
    <source>
        <dbReference type="ARBA" id="ARBA00013376"/>
    </source>
</evidence>
<dbReference type="GO" id="GO:0004412">
    <property type="term" value="F:homoserine dehydrogenase activity"/>
    <property type="evidence" value="ECO:0007669"/>
    <property type="project" value="UniProtKB-EC"/>
</dbReference>
<dbReference type="KEGG" id="omr:OXIME_000571"/>
<comment type="pathway">
    <text evidence="1">Amino-acid biosynthesis; L-threonine biosynthesis; L-threonine from L-aspartate: step 3/5.</text>
</comment>
<dbReference type="GO" id="GO:0009086">
    <property type="term" value="P:methionine biosynthetic process"/>
    <property type="evidence" value="ECO:0007669"/>
    <property type="project" value="UniProtKB-KW"/>
</dbReference>
<accession>A0AAX4NFR1</accession>
<evidence type="ECO:0000259" key="13">
    <source>
        <dbReference type="Pfam" id="PF03447"/>
    </source>
</evidence>
<evidence type="ECO:0000256" key="4">
    <source>
        <dbReference type="ARBA" id="ARBA00013213"/>
    </source>
</evidence>
<dbReference type="PANTHER" id="PTHR43331:SF1">
    <property type="entry name" value="HOMOSERINE DEHYDROGENASE"/>
    <property type="match status" value="1"/>
</dbReference>
<keyword evidence="15" id="KW-1185">Reference proteome</keyword>
<keyword evidence="8 14" id="KW-0560">Oxidoreductase</keyword>
<gene>
    <name evidence="14" type="ORF">OXIME_000571</name>
</gene>
<dbReference type="InterPro" id="IPR001342">
    <property type="entry name" value="HDH_cat"/>
</dbReference>
<evidence type="ECO:0000256" key="1">
    <source>
        <dbReference type="ARBA" id="ARBA00005056"/>
    </source>
</evidence>
<comment type="pathway">
    <text evidence="2">Amino-acid biosynthesis; L-methionine biosynthesis via de novo pathway; L-homoserine from L-aspartate: step 3/3.</text>
</comment>
<sequence>MKETSISIMGVGNVGKGILSIIQRMKEEGQLNEDFRVISVSDSRGTVFDDGGINPKKILEAKEHGNIFLSGYSKMDTEDVLSLKSDIIVDVSPATRDGKLGRDLYMESFSQGKQVVTANKAPLSFFWKEIMNKAASSGLEIRYESTVAGGVPLFNLRDYCLLPSAVVDFRGIVSSTVNYILRKMRSGMDFNHALEEALKLGIVEANFRDDTDGIDSARKTVILANSLFGSSLTLNDIKYQGVDENTNFEDAAGDQRIIASVGISEGKVRAGSMLENLGEEDPLATLKHQSLGYVMKTGFSGDIFVAGLRDGPIETASGVVNDILLLSGFRRI</sequence>
<evidence type="ECO:0000256" key="3">
    <source>
        <dbReference type="ARBA" id="ARBA00006753"/>
    </source>
</evidence>